<dbReference type="WBParaSite" id="PSU_v2.g9266.t1">
    <property type="protein sequence ID" value="PSU_v2.g9266.t1"/>
    <property type="gene ID" value="PSU_v2.g9266"/>
</dbReference>
<reference evidence="2" key="1">
    <citation type="submission" date="2022-11" db="UniProtKB">
        <authorList>
            <consortium name="WormBaseParasite"/>
        </authorList>
    </citation>
    <scope>IDENTIFICATION</scope>
</reference>
<keyword evidence="1" id="KW-1185">Reference proteome</keyword>
<evidence type="ECO:0000313" key="1">
    <source>
        <dbReference type="Proteomes" id="UP000887577"/>
    </source>
</evidence>
<name>A0A914ZG56_9BILA</name>
<protein>
    <submittedName>
        <fullName evidence="2">Uncharacterized protein</fullName>
    </submittedName>
</protein>
<accession>A0A914ZG56</accession>
<dbReference type="Proteomes" id="UP000887577">
    <property type="component" value="Unplaced"/>
</dbReference>
<evidence type="ECO:0000313" key="2">
    <source>
        <dbReference type="WBParaSite" id="PSU_v2.g9266.t1"/>
    </source>
</evidence>
<sequence>MALKAGLSLDKNIQQLYDKIYEEDFEKLCPIYRRALEDLAAKLNALKTAEEKLLILEKFSEIYLLLPKYARQKIELQKVVSRQHPMISTAAAATCVQPLYSVPFSETIKSINPWTIRQLIADLNCTDKHIAWKSFPVNFDKQLKNISNVERSIKDTERALTFPHRYLQKVFDYYKIMGSMFGFLVQFFKSVKLSSPTISSVTLRLSVT</sequence>
<organism evidence="1 2">
    <name type="scientific">Panagrolaimus superbus</name>
    <dbReference type="NCBI Taxonomy" id="310955"/>
    <lineage>
        <taxon>Eukaryota</taxon>
        <taxon>Metazoa</taxon>
        <taxon>Ecdysozoa</taxon>
        <taxon>Nematoda</taxon>
        <taxon>Chromadorea</taxon>
        <taxon>Rhabditida</taxon>
        <taxon>Tylenchina</taxon>
        <taxon>Panagrolaimomorpha</taxon>
        <taxon>Panagrolaimoidea</taxon>
        <taxon>Panagrolaimidae</taxon>
        <taxon>Panagrolaimus</taxon>
    </lineage>
</organism>
<dbReference type="AlphaFoldDB" id="A0A914ZG56"/>
<proteinExistence type="predicted"/>